<dbReference type="AlphaFoldDB" id="A0A4W5M3G7"/>
<comment type="similarity">
    <text evidence="1">Belongs to the aldo/keto reductase family.</text>
</comment>
<sequence length="282" mass="31524">MGLRSGLCAGQSSSSTPISTNLFCMDLALCTGALSWVSTHFCIYSVCVSRALIPCALPQALRHEDVFLTSKLCNTQHHPDYVETACNKSLIYLGLEYVGLYLMYWPTARDVGTVCYDDMRYLETWVAMENLVDKGLVRGIGLSIFNGRQTHDVISISKHKLVVNQVECHPCLSQDGVCVTAYSPLGSAEQSRASPDEHCLLQDPGLGAVTLHHRKTPAQDLLTGVVCIPKSVTPSRILQNLQFQLSHGVLWWYRMELCVFSSQRDREWKDGDHPHFPFNDPY</sequence>
<accession>A0A4W5M3G7</accession>
<dbReference type="STRING" id="62062.ENSHHUP00000032593"/>
<evidence type="ECO:0000313" key="4">
    <source>
        <dbReference type="Proteomes" id="UP000314982"/>
    </source>
</evidence>
<organism evidence="3 4">
    <name type="scientific">Hucho hucho</name>
    <name type="common">huchen</name>
    <dbReference type="NCBI Taxonomy" id="62062"/>
    <lineage>
        <taxon>Eukaryota</taxon>
        <taxon>Metazoa</taxon>
        <taxon>Chordata</taxon>
        <taxon>Craniata</taxon>
        <taxon>Vertebrata</taxon>
        <taxon>Euteleostomi</taxon>
        <taxon>Actinopterygii</taxon>
        <taxon>Neopterygii</taxon>
        <taxon>Teleostei</taxon>
        <taxon>Protacanthopterygii</taxon>
        <taxon>Salmoniformes</taxon>
        <taxon>Salmonidae</taxon>
        <taxon>Salmoninae</taxon>
        <taxon>Hucho</taxon>
    </lineage>
</organism>
<dbReference type="Ensembl" id="ENSHHUT00000033924.1">
    <property type="protein sequence ID" value="ENSHHUP00000032593.1"/>
    <property type="gene ID" value="ENSHHUG00000020632.1"/>
</dbReference>
<dbReference type="Pfam" id="PF00248">
    <property type="entry name" value="Aldo_ket_red"/>
    <property type="match status" value="1"/>
</dbReference>
<keyword evidence="4" id="KW-1185">Reference proteome</keyword>
<feature type="domain" description="NADP-dependent oxidoreductase" evidence="2">
    <location>
        <begin position="60"/>
        <end position="186"/>
    </location>
</feature>
<dbReference type="InterPro" id="IPR018170">
    <property type="entry name" value="Aldo/ket_reductase_CS"/>
</dbReference>
<dbReference type="GeneTree" id="ENSGT00940000166020"/>
<reference evidence="3" key="3">
    <citation type="submission" date="2025-09" db="UniProtKB">
        <authorList>
            <consortium name="Ensembl"/>
        </authorList>
    </citation>
    <scope>IDENTIFICATION</scope>
</reference>
<dbReference type="GO" id="GO:0016491">
    <property type="term" value="F:oxidoreductase activity"/>
    <property type="evidence" value="ECO:0007669"/>
    <property type="project" value="InterPro"/>
</dbReference>
<dbReference type="InterPro" id="IPR020471">
    <property type="entry name" value="AKR"/>
</dbReference>
<dbReference type="PROSITE" id="PS00063">
    <property type="entry name" value="ALDOKETO_REDUCTASE_3"/>
    <property type="match status" value="1"/>
</dbReference>
<dbReference type="InterPro" id="IPR023210">
    <property type="entry name" value="NADP_OxRdtase_dom"/>
</dbReference>
<dbReference type="Proteomes" id="UP000314982">
    <property type="component" value="Unassembled WGS sequence"/>
</dbReference>
<proteinExistence type="inferred from homology"/>
<name>A0A4W5M3G7_9TELE</name>
<reference evidence="3" key="2">
    <citation type="submission" date="2025-08" db="UniProtKB">
        <authorList>
            <consortium name="Ensembl"/>
        </authorList>
    </citation>
    <scope>IDENTIFICATION</scope>
</reference>
<dbReference type="PRINTS" id="PR00069">
    <property type="entry name" value="ALDKETRDTASE"/>
</dbReference>
<evidence type="ECO:0000259" key="2">
    <source>
        <dbReference type="Pfam" id="PF00248"/>
    </source>
</evidence>
<dbReference type="SUPFAM" id="SSF51430">
    <property type="entry name" value="NAD(P)-linked oxidoreductase"/>
    <property type="match status" value="1"/>
</dbReference>
<dbReference type="InterPro" id="IPR036812">
    <property type="entry name" value="NAD(P)_OxRdtase_dom_sf"/>
</dbReference>
<protein>
    <submittedName>
        <fullName evidence="3">Aldo-keto reductase family 1, member A1a (aldehyde reductase)</fullName>
    </submittedName>
</protein>
<evidence type="ECO:0000313" key="3">
    <source>
        <dbReference type="Ensembl" id="ENSHHUP00000032593.1"/>
    </source>
</evidence>
<dbReference type="PANTHER" id="PTHR11732">
    <property type="entry name" value="ALDO/KETO REDUCTASE"/>
    <property type="match status" value="1"/>
</dbReference>
<evidence type="ECO:0000256" key="1">
    <source>
        <dbReference type="ARBA" id="ARBA00007905"/>
    </source>
</evidence>
<reference evidence="4" key="1">
    <citation type="submission" date="2018-06" db="EMBL/GenBank/DDBJ databases">
        <title>Genome assembly of Danube salmon.</title>
        <authorList>
            <person name="Macqueen D.J."/>
            <person name="Gundappa M.K."/>
        </authorList>
    </citation>
    <scope>NUCLEOTIDE SEQUENCE [LARGE SCALE GENOMIC DNA]</scope>
</reference>
<dbReference type="Gene3D" id="3.20.20.100">
    <property type="entry name" value="NADP-dependent oxidoreductase domain"/>
    <property type="match status" value="1"/>
</dbReference>